<dbReference type="Proteomes" id="UP001651158">
    <property type="component" value="Unassembled WGS sequence"/>
</dbReference>
<comment type="caution">
    <text evidence="1">The sequence shown here is derived from an EMBL/GenBank/DDBJ whole genome shotgun (WGS) entry which is preliminary data.</text>
</comment>
<name>A0ABR4QPF3_9CEST</name>
<evidence type="ECO:0000313" key="2">
    <source>
        <dbReference type="Proteomes" id="UP001651158"/>
    </source>
</evidence>
<reference evidence="1 2" key="1">
    <citation type="journal article" date="2022" name="Front. Cell. Infect. Microbiol.">
        <title>The Genomes of Two Strains of Taenia crassiceps the Animal Model for the Study of Human Cysticercosis.</title>
        <authorList>
            <person name="Bobes R.J."/>
            <person name="Estrada K."/>
            <person name="Rios-Valencia D.G."/>
            <person name="Calderon-Gallegos A."/>
            <person name="de la Torre P."/>
            <person name="Carrero J.C."/>
            <person name="Sanchez-Flores A."/>
            <person name="Laclette J.P."/>
        </authorList>
    </citation>
    <scope>NUCLEOTIDE SEQUENCE [LARGE SCALE GENOMIC DNA]</scope>
    <source>
        <strain evidence="1">WFUcys</strain>
    </source>
</reference>
<keyword evidence="2" id="KW-1185">Reference proteome</keyword>
<protein>
    <submittedName>
        <fullName evidence="1">Uncharacterized protein</fullName>
    </submittedName>
</protein>
<organism evidence="1 2">
    <name type="scientific">Taenia crassiceps</name>
    <dbReference type="NCBI Taxonomy" id="6207"/>
    <lineage>
        <taxon>Eukaryota</taxon>
        <taxon>Metazoa</taxon>
        <taxon>Spiralia</taxon>
        <taxon>Lophotrochozoa</taxon>
        <taxon>Platyhelminthes</taxon>
        <taxon>Cestoda</taxon>
        <taxon>Eucestoda</taxon>
        <taxon>Cyclophyllidea</taxon>
        <taxon>Taeniidae</taxon>
        <taxon>Taenia</taxon>
    </lineage>
</organism>
<proteinExistence type="predicted"/>
<dbReference type="EMBL" id="JAKROA010000001">
    <property type="protein sequence ID" value="KAL5111433.1"/>
    <property type="molecule type" value="Genomic_DNA"/>
</dbReference>
<gene>
    <name evidence="1" type="ORF">TcWFU_001694</name>
</gene>
<sequence length="275" mass="30699">MHFGDWGAWAWQSGRRGRHVCGWRSELLHLSPSLHARLAASPPARSLRILGARSTHPCETHDKSPHSVCCPDDLRLVQLMRRFQNIIYKLESSTASQLEARSGCCLLLDGESLCIYIDRSSHLALKICGALDAKSIPEPHPYTAFTPRGGCTVAHEPGSVPTPANRLTERRDGDLWIGCACLALQSHPAMEGCLSHQLASGWSSYHTHYWTIDELIVSAVPCRVRCELRPNHQANLHQWRLSDPPSRPSSRVILAPRSEHLRLQNRDRVSPGTII</sequence>
<evidence type="ECO:0000313" key="1">
    <source>
        <dbReference type="EMBL" id="KAL5111433.1"/>
    </source>
</evidence>
<accession>A0ABR4QPF3</accession>